<dbReference type="SUPFAM" id="SSF52058">
    <property type="entry name" value="L domain-like"/>
    <property type="match status" value="1"/>
</dbReference>
<dbReference type="PANTHER" id="PTHR24365:SF541">
    <property type="entry name" value="PROTEIN TOLL-RELATED"/>
    <property type="match status" value="1"/>
</dbReference>
<reference evidence="13" key="1">
    <citation type="journal article" date="2021" name="Genome Biol. Evol.">
        <title>A High-Quality Reference Genome for a Parasitic Bivalve with Doubly Uniparental Inheritance (Bivalvia: Unionida).</title>
        <authorList>
            <person name="Smith C.H."/>
        </authorList>
    </citation>
    <scope>NUCLEOTIDE SEQUENCE</scope>
    <source>
        <strain evidence="13">CHS0354</strain>
    </source>
</reference>
<proteinExistence type="inferred from homology"/>
<dbReference type="GO" id="GO:0007165">
    <property type="term" value="P:signal transduction"/>
    <property type="evidence" value="ECO:0007669"/>
    <property type="project" value="InterPro"/>
</dbReference>
<evidence type="ECO:0000256" key="4">
    <source>
        <dbReference type="ARBA" id="ARBA00022692"/>
    </source>
</evidence>
<comment type="subcellular location">
    <subcellularLocation>
        <location evidence="1">Membrane</location>
        <topology evidence="1">Single-pass membrane protein</topology>
    </subcellularLocation>
</comment>
<feature type="domain" description="TIR" evidence="12">
    <location>
        <begin position="572"/>
        <end position="722"/>
    </location>
</feature>
<dbReference type="PROSITE" id="PS50104">
    <property type="entry name" value="TIR"/>
    <property type="match status" value="1"/>
</dbReference>
<dbReference type="InterPro" id="IPR001611">
    <property type="entry name" value="Leu-rich_rpt"/>
</dbReference>
<evidence type="ECO:0000256" key="11">
    <source>
        <dbReference type="SAM" id="Phobius"/>
    </source>
</evidence>
<dbReference type="GO" id="GO:0038023">
    <property type="term" value="F:signaling receptor activity"/>
    <property type="evidence" value="ECO:0007669"/>
    <property type="project" value="TreeGrafter"/>
</dbReference>
<comment type="caution">
    <text evidence="13">The sequence shown here is derived from an EMBL/GenBank/DDBJ whole genome shotgun (WGS) entry which is preliminary data.</text>
</comment>
<dbReference type="SMART" id="SM00013">
    <property type="entry name" value="LRRNT"/>
    <property type="match status" value="1"/>
</dbReference>
<protein>
    <recommendedName>
        <fullName evidence="12">TIR domain-containing protein</fullName>
    </recommendedName>
</protein>
<dbReference type="Proteomes" id="UP001195483">
    <property type="component" value="Unassembled WGS sequence"/>
</dbReference>
<dbReference type="InterPro" id="IPR032675">
    <property type="entry name" value="LRR_dom_sf"/>
</dbReference>
<evidence type="ECO:0000256" key="5">
    <source>
        <dbReference type="ARBA" id="ARBA00022729"/>
    </source>
</evidence>
<evidence type="ECO:0000256" key="2">
    <source>
        <dbReference type="ARBA" id="ARBA00009634"/>
    </source>
</evidence>
<dbReference type="GO" id="GO:0005886">
    <property type="term" value="C:plasma membrane"/>
    <property type="evidence" value="ECO:0007669"/>
    <property type="project" value="TreeGrafter"/>
</dbReference>
<name>A0AAE0W2P6_9BIVA</name>
<dbReference type="AlphaFoldDB" id="A0AAE0W2P6"/>
<keyword evidence="14" id="KW-1185">Reference proteome</keyword>
<evidence type="ECO:0000256" key="6">
    <source>
        <dbReference type="ARBA" id="ARBA00022737"/>
    </source>
</evidence>
<dbReference type="InterPro" id="IPR000157">
    <property type="entry name" value="TIR_dom"/>
</dbReference>
<evidence type="ECO:0000259" key="12">
    <source>
        <dbReference type="PROSITE" id="PS50104"/>
    </source>
</evidence>
<keyword evidence="5" id="KW-0732">Signal</keyword>
<reference evidence="13" key="2">
    <citation type="journal article" date="2021" name="Genome Biol. Evol.">
        <title>Developing a high-quality reference genome for a parasitic bivalve with doubly uniparental inheritance (Bivalvia: Unionida).</title>
        <authorList>
            <person name="Smith C.H."/>
        </authorList>
    </citation>
    <scope>NUCLEOTIDE SEQUENCE</scope>
    <source>
        <strain evidence="13">CHS0354</strain>
        <tissue evidence="13">Mantle</tissue>
    </source>
</reference>
<dbReference type="SMART" id="SM00369">
    <property type="entry name" value="LRR_TYP"/>
    <property type="match status" value="3"/>
</dbReference>
<evidence type="ECO:0000313" key="13">
    <source>
        <dbReference type="EMBL" id="KAK3599266.1"/>
    </source>
</evidence>
<comment type="similarity">
    <text evidence="2">Belongs to the Toll-like receptor family.</text>
</comment>
<dbReference type="Gene3D" id="3.40.50.10140">
    <property type="entry name" value="Toll/interleukin-1 receptor homology (TIR) domain"/>
    <property type="match status" value="1"/>
</dbReference>
<dbReference type="Gene3D" id="3.80.10.10">
    <property type="entry name" value="Ribonuclease Inhibitor"/>
    <property type="match status" value="2"/>
</dbReference>
<evidence type="ECO:0000256" key="7">
    <source>
        <dbReference type="ARBA" id="ARBA00022989"/>
    </source>
</evidence>
<dbReference type="Pfam" id="PF13855">
    <property type="entry name" value="LRR_8"/>
    <property type="match status" value="1"/>
</dbReference>
<keyword evidence="10" id="KW-0325">Glycoprotein</keyword>
<dbReference type="InterPro" id="IPR000372">
    <property type="entry name" value="LRRNT"/>
</dbReference>
<dbReference type="SUPFAM" id="SSF52200">
    <property type="entry name" value="Toll/Interleukin receptor TIR domain"/>
    <property type="match status" value="1"/>
</dbReference>
<gene>
    <name evidence="13" type="ORF">CHS0354_012876</name>
</gene>
<evidence type="ECO:0000256" key="8">
    <source>
        <dbReference type="ARBA" id="ARBA00023136"/>
    </source>
</evidence>
<keyword evidence="6" id="KW-0677">Repeat</keyword>
<dbReference type="InterPro" id="IPR003591">
    <property type="entry name" value="Leu-rich_rpt_typical-subtyp"/>
</dbReference>
<evidence type="ECO:0000256" key="3">
    <source>
        <dbReference type="ARBA" id="ARBA00022614"/>
    </source>
</evidence>
<reference evidence="13" key="3">
    <citation type="submission" date="2023-05" db="EMBL/GenBank/DDBJ databases">
        <authorList>
            <person name="Smith C.H."/>
        </authorList>
    </citation>
    <scope>NUCLEOTIDE SEQUENCE</scope>
    <source>
        <strain evidence="13">CHS0354</strain>
        <tissue evidence="13">Mantle</tissue>
    </source>
</reference>
<keyword evidence="3" id="KW-0433">Leucine-rich repeat</keyword>
<accession>A0AAE0W2P6</accession>
<evidence type="ECO:0000256" key="10">
    <source>
        <dbReference type="ARBA" id="ARBA00023180"/>
    </source>
</evidence>
<keyword evidence="9" id="KW-0675">Receptor</keyword>
<dbReference type="InterPro" id="IPR035897">
    <property type="entry name" value="Toll_tir_struct_dom_sf"/>
</dbReference>
<evidence type="ECO:0000256" key="1">
    <source>
        <dbReference type="ARBA" id="ARBA00004167"/>
    </source>
</evidence>
<keyword evidence="7 11" id="KW-1133">Transmembrane helix</keyword>
<keyword evidence="4 11" id="KW-0812">Transmembrane</keyword>
<dbReference type="EMBL" id="JAEAOA010000772">
    <property type="protein sequence ID" value="KAK3599266.1"/>
    <property type="molecule type" value="Genomic_DNA"/>
</dbReference>
<feature type="transmembrane region" description="Helical" evidence="11">
    <location>
        <begin position="533"/>
        <end position="559"/>
    </location>
</feature>
<dbReference type="PANTHER" id="PTHR24365">
    <property type="entry name" value="TOLL-LIKE RECEPTOR"/>
    <property type="match status" value="1"/>
</dbReference>
<keyword evidence="8 11" id="KW-0472">Membrane</keyword>
<dbReference type="PROSITE" id="PS51450">
    <property type="entry name" value="LRR"/>
    <property type="match status" value="2"/>
</dbReference>
<evidence type="ECO:0000256" key="9">
    <source>
        <dbReference type="ARBA" id="ARBA00023170"/>
    </source>
</evidence>
<organism evidence="13 14">
    <name type="scientific">Potamilus streckersoni</name>
    <dbReference type="NCBI Taxonomy" id="2493646"/>
    <lineage>
        <taxon>Eukaryota</taxon>
        <taxon>Metazoa</taxon>
        <taxon>Spiralia</taxon>
        <taxon>Lophotrochozoa</taxon>
        <taxon>Mollusca</taxon>
        <taxon>Bivalvia</taxon>
        <taxon>Autobranchia</taxon>
        <taxon>Heteroconchia</taxon>
        <taxon>Palaeoheterodonta</taxon>
        <taxon>Unionida</taxon>
        <taxon>Unionoidea</taxon>
        <taxon>Unionidae</taxon>
        <taxon>Ambleminae</taxon>
        <taxon>Lampsilini</taxon>
        <taxon>Potamilus</taxon>
    </lineage>
</organism>
<evidence type="ECO:0000313" key="14">
    <source>
        <dbReference type="Proteomes" id="UP001195483"/>
    </source>
</evidence>
<sequence>MAMILLPDINITSSHYIPWDFSDIQRKDLFCPKTCNASSDTSRTSQILEPTNVNSYDHKWCCCCYARTCYELVPPTCDAIITYLHLEYIGADGRSIILNDTKISSNFLKSRSVDGVMTSLPLNLMAYSNIISLEYSRNRILDISNISFLKDLNELILDNNLITHISNKTFCGLTNLRRITVSRNLIKTIDTNTFSHPELNIHYFDASYNKLTSIDATNLFLDNYFCEMNYNNNTIKGIVNQQHFRLDKNNTYATGLVSLASNALKYFPNLTEFGIEDYADIEKLVKIGLNLDVISNLDCDCSLVPYLTRVGSKALIDFFGYWEKLTCKTPQKFENMSIKDLYYNANMDDLVCDITEKCPSKCRCYDQQNREKLVINCTSLGLTELPDYLPEGMWGSKVELLLRNNSVTKLDQRNYIQRIQSLDLSGNNIASIDDTAVRMMNSDIHMLIPNNSLQTLPRSFKSLNPDNLEIGDAFLQCSCDFLWAENWHRYESQNRNNTLQCLYNGNRISVDLMSSALSECEKKDVTIPVPPPVIAIVSLTMLLAFLLILYFRFEVFVIYRRFRKYIRNKHYLDRDAFISVNELNSESFQWVLHDLEPFLRDDGYRTTIPWKDFELGNYRETETIKAIQRHKAYIVIVASSDNEDNDRNSIPALWADYEFNCIWKEFVSDSNKHVIVVNFDQVNSHNVSDRRLRALARVGKVADHCDREHKLPVKVRKLLVVLKFNPICCDGRLWVSFRGEEVADNWDNAHRLETKIRKRVSNLNT</sequence>